<dbReference type="AlphaFoldDB" id="L0EH50"/>
<dbReference type="Pfam" id="PF14340">
    <property type="entry name" value="DUF4395"/>
    <property type="match status" value="1"/>
</dbReference>
<dbReference type="PIRSF" id="PIRSF030042">
    <property type="entry name" value="UCP030042"/>
    <property type="match status" value="1"/>
</dbReference>
<evidence type="ECO:0000313" key="3">
    <source>
        <dbReference type="EMBL" id="AGA59122.1"/>
    </source>
</evidence>
<dbReference type="RefSeq" id="WP_015255860.1">
    <property type="nucleotide sequence ID" value="NC_019897.1"/>
</dbReference>
<keyword evidence="1" id="KW-0812">Transmembrane</keyword>
<keyword evidence="4" id="KW-1185">Reference proteome</keyword>
<feature type="transmembrane region" description="Helical" evidence="1">
    <location>
        <begin position="31"/>
        <end position="56"/>
    </location>
</feature>
<dbReference type="Proteomes" id="UP000010795">
    <property type="component" value="Chromosome"/>
</dbReference>
<dbReference type="InterPro" id="IPR025508">
    <property type="entry name" value="DUF4395"/>
</dbReference>
<evidence type="ECO:0000256" key="1">
    <source>
        <dbReference type="SAM" id="Phobius"/>
    </source>
</evidence>
<dbReference type="HOGENOM" id="CLU_148540_0_0_9"/>
<name>L0EH50_THECK</name>
<protein>
    <recommendedName>
        <fullName evidence="2">DUF4395 domain-containing protein</fullName>
    </recommendedName>
</protein>
<evidence type="ECO:0000313" key="4">
    <source>
        <dbReference type="Proteomes" id="UP000010795"/>
    </source>
</evidence>
<dbReference type="KEGG" id="tco:Theco_3063"/>
<accession>L0EH50</accession>
<feature type="domain" description="DUF4395" evidence="2">
    <location>
        <begin position="5"/>
        <end position="132"/>
    </location>
</feature>
<feature type="transmembrane region" description="Helical" evidence="1">
    <location>
        <begin position="104"/>
        <end position="130"/>
    </location>
</feature>
<gene>
    <name evidence="3" type="ordered locus">Theco_3063</name>
</gene>
<reference evidence="4" key="1">
    <citation type="submission" date="2012-01" db="EMBL/GenBank/DDBJ databases">
        <title>Complete sequence of chromosome of Thermobacillus composti KWC4.</title>
        <authorList>
            <person name="Lucas S."/>
            <person name="Han J."/>
            <person name="Lapidus A."/>
            <person name="Cheng J.-F."/>
            <person name="Goodwin L."/>
            <person name="Pitluck S."/>
            <person name="Peters L."/>
            <person name="Ovchinnikova G."/>
            <person name="Teshima H."/>
            <person name="Detter J.C."/>
            <person name="Han C."/>
            <person name="Tapia R."/>
            <person name="Land M."/>
            <person name="Hauser L."/>
            <person name="Kyrpides N."/>
            <person name="Ivanova N."/>
            <person name="Pagani I."/>
            <person name="Anderson I."/>
            <person name="Woyke T."/>
        </authorList>
    </citation>
    <scope>NUCLEOTIDE SEQUENCE [LARGE SCALE GENOMIC DNA]</scope>
    <source>
        <strain evidence="4">DSM 18247 / JCM 13945 / KWC4</strain>
    </source>
</reference>
<feature type="transmembrane region" description="Helical" evidence="1">
    <location>
        <begin position="77"/>
        <end position="98"/>
    </location>
</feature>
<dbReference type="EMBL" id="CP003255">
    <property type="protein sequence ID" value="AGA59122.1"/>
    <property type="molecule type" value="Genomic_DNA"/>
</dbReference>
<organism evidence="3 4">
    <name type="scientific">Thermobacillus composti (strain DSM 18247 / JCM 13945 / KWC4)</name>
    <dbReference type="NCBI Taxonomy" id="717605"/>
    <lineage>
        <taxon>Bacteria</taxon>
        <taxon>Bacillati</taxon>
        <taxon>Bacillota</taxon>
        <taxon>Bacilli</taxon>
        <taxon>Bacillales</taxon>
        <taxon>Paenibacillaceae</taxon>
        <taxon>Thermobacillus</taxon>
    </lineage>
</organism>
<dbReference type="eggNOG" id="ENOG5032XP1">
    <property type="taxonomic scope" value="Bacteria"/>
</dbReference>
<dbReference type="InterPro" id="IPR016942">
    <property type="entry name" value="UCP030042"/>
</dbReference>
<feature type="transmembrane region" description="Helical" evidence="1">
    <location>
        <begin position="7"/>
        <end position="25"/>
    </location>
</feature>
<keyword evidence="1" id="KW-1133">Transmembrane helix</keyword>
<keyword evidence="1" id="KW-0472">Membrane</keyword>
<proteinExistence type="predicted"/>
<evidence type="ECO:0000259" key="2">
    <source>
        <dbReference type="Pfam" id="PF14340"/>
    </source>
</evidence>
<sequence length="139" mass="15298">MKEIPLPLIKANQAGIVLFVVIALASQQPWWIYALFLIQLAGLAFGPRASLFILLARSALADERLRRSETQAAELARFNQTIAVLLLGLSSVFHLAGWSWPGHIASGMVGLAALAALAGYCIGCTIYYQYKRWRALRAR</sequence>
<dbReference type="OrthoDB" id="2376580at2"/>